<feature type="compositionally biased region" description="Basic and acidic residues" evidence="5">
    <location>
        <begin position="466"/>
        <end position="484"/>
    </location>
</feature>
<dbReference type="PANTHER" id="PTHR14150">
    <property type="entry name" value="U3 SMALL NUCLEOLAR RNA-ASSOCIATED PROTEIN 14"/>
    <property type="match status" value="1"/>
</dbReference>
<dbReference type="InterPro" id="IPR006709">
    <property type="entry name" value="SSU_processome_Utp14"/>
</dbReference>
<evidence type="ECO:0000313" key="7">
    <source>
        <dbReference type="Proteomes" id="UP000242188"/>
    </source>
</evidence>
<feature type="compositionally biased region" description="Basic residues" evidence="5">
    <location>
        <begin position="814"/>
        <end position="834"/>
    </location>
</feature>
<gene>
    <name evidence="6" type="ORF">KP79_PYT06750</name>
</gene>
<dbReference type="AlphaFoldDB" id="A0A210QND0"/>
<feature type="compositionally biased region" description="Basic residues" evidence="5">
    <location>
        <begin position="495"/>
        <end position="506"/>
    </location>
</feature>
<comment type="subcellular location">
    <subcellularLocation>
        <location evidence="1">Nucleus</location>
        <location evidence="1">Nucleolus</location>
    </subcellularLocation>
</comment>
<dbReference type="GO" id="GO:0032040">
    <property type="term" value="C:small-subunit processome"/>
    <property type="evidence" value="ECO:0007669"/>
    <property type="project" value="InterPro"/>
</dbReference>
<organism evidence="6 7">
    <name type="scientific">Mizuhopecten yessoensis</name>
    <name type="common">Japanese scallop</name>
    <name type="synonym">Patinopecten yessoensis</name>
    <dbReference type="NCBI Taxonomy" id="6573"/>
    <lineage>
        <taxon>Eukaryota</taxon>
        <taxon>Metazoa</taxon>
        <taxon>Spiralia</taxon>
        <taxon>Lophotrochozoa</taxon>
        <taxon>Mollusca</taxon>
        <taxon>Bivalvia</taxon>
        <taxon>Autobranchia</taxon>
        <taxon>Pteriomorphia</taxon>
        <taxon>Pectinida</taxon>
        <taxon>Pectinoidea</taxon>
        <taxon>Pectinidae</taxon>
        <taxon>Mizuhopecten</taxon>
    </lineage>
</organism>
<keyword evidence="4" id="KW-0539">Nucleus</keyword>
<proteinExistence type="inferred from homology"/>
<dbReference type="GO" id="GO:0006364">
    <property type="term" value="P:rRNA processing"/>
    <property type="evidence" value="ECO:0007669"/>
    <property type="project" value="InterPro"/>
</dbReference>
<comment type="similarity">
    <text evidence="2">Belongs to the UTP14 family.</text>
</comment>
<feature type="compositionally biased region" description="Basic and acidic residues" evidence="5">
    <location>
        <begin position="561"/>
        <end position="576"/>
    </location>
</feature>
<evidence type="ECO:0000256" key="5">
    <source>
        <dbReference type="SAM" id="MobiDB-lite"/>
    </source>
</evidence>
<reference evidence="6 7" key="1">
    <citation type="journal article" date="2017" name="Nat. Ecol. Evol.">
        <title>Scallop genome provides insights into evolution of bilaterian karyotype and development.</title>
        <authorList>
            <person name="Wang S."/>
            <person name="Zhang J."/>
            <person name="Jiao W."/>
            <person name="Li J."/>
            <person name="Xun X."/>
            <person name="Sun Y."/>
            <person name="Guo X."/>
            <person name="Huan P."/>
            <person name="Dong B."/>
            <person name="Zhang L."/>
            <person name="Hu X."/>
            <person name="Sun X."/>
            <person name="Wang J."/>
            <person name="Zhao C."/>
            <person name="Wang Y."/>
            <person name="Wang D."/>
            <person name="Huang X."/>
            <person name="Wang R."/>
            <person name="Lv J."/>
            <person name="Li Y."/>
            <person name="Zhang Z."/>
            <person name="Liu B."/>
            <person name="Lu W."/>
            <person name="Hui Y."/>
            <person name="Liang J."/>
            <person name="Zhou Z."/>
            <person name="Hou R."/>
            <person name="Li X."/>
            <person name="Liu Y."/>
            <person name="Li H."/>
            <person name="Ning X."/>
            <person name="Lin Y."/>
            <person name="Zhao L."/>
            <person name="Xing Q."/>
            <person name="Dou J."/>
            <person name="Li Y."/>
            <person name="Mao J."/>
            <person name="Guo H."/>
            <person name="Dou H."/>
            <person name="Li T."/>
            <person name="Mu C."/>
            <person name="Jiang W."/>
            <person name="Fu Q."/>
            <person name="Fu X."/>
            <person name="Miao Y."/>
            <person name="Liu J."/>
            <person name="Yu Q."/>
            <person name="Li R."/>
            <person name="Liao H."/>
            <person name="Li X."/>
            <person name="Kong Y."/>
            <person name="Jiang Z."/>
            <person name="Chourrout D."/>
            <person name="Li R."/>
            <person name="Bao Z."/>
        </authorList>
    </citation>
    <scope>NUCLEOTIDE SEQUENCE [LARGE SCALE GENOMIC DNA]</scope>
    <source>
        <strain evidence="6 7">PY_sf001</strain>
    </source>
</reference>
<dbReference type="STRING" id="6573.A0A210QND0"/>
<accession>A0A210QND0</accession>
<feature type="region of interest" description="Disordered" evidence="5">
    <location>
        <begin position="375"/>
        <end position="434"/>
    </location>
</feature>
<keyword evidence="7" id="KW-1185">Reference proteome</keyword>
<dbReference type="Proteomes" id="UP000242188">
    <property type="component" value="Unassembled WGS sequence"/>
</dbReference>
<feature type="region of interest" description="Disordered" evidence="5">
    <location>
        <begin position="782"/>
        <end position="834"/>
    </location>
</feature>
<feature type="compositionally biased region" description="Acidic residues" evidence="5">
    <location>
        <begin position="550"/>
        <end position="560"/>
    </location>
</feature>
<feature type="compositionally biased region" description="Polar residues" evidence="5">
    <location>
        <begin position="411"/>
        <end position="421"/>
    </location>
</feature>
<feature type="compositionally biased region" description="Basic and acidic residues" evidence="5">
    <location>
        <begin position="787"/>
        <end position="802"/>
    </location>
</feature>
<name>A0A210QND0_MIZYE</name>
<comment type="caution">
    <text evidence="6">The sequence shown here is derived from an EMBL/GenBank/DDBJ whole genome shotgun (WGS) entry which is preliminary data.</text>
</comment>
<evidence type="ECO:0000256" key="2">
    <source>
        <dbReference type="ARBA" id="ARBA00007774"/>
    </source>
</evidence>
<dbReference type="OrthoDB" id="277439at2759"/>
<evidence type="ECO:0000313" key="6">
    <source>
        <dbReference type="EMBL" id="OWF50221.1"/>
    </source>
</evidence>
<sequence>MQVQTGVRTWDPPNSRRMLYQLSCLAASDRPNPVMLQIFRNILQEQRLTSRMISMDAEDVDELGGDFGGNSDDEVPDARKHAQLIDSISSLDGKKNNRQSQRTVPTAQVSEFGFTGSNNKKAKVRLHELVGSLKNTTNHGELKKHLRTIDKRSKVVAVPLPKHERGKIERSVAYEKTSEELQKWDPVVKENRMAEQIVFPLNQPSLKLHTARKFAGIKPRTPLEMEVAALLQGNQNIPTNNKELTRAEERALQAMNIEEARERRSELQKHRALLSYKESKAHWQKKIKSKKYHKVLRKEKMKNEKKALDELEKNDPDGYQDKLDDVNKQRIQERMNLKHRGGSKYAKKQMIYAKYDDKARQSVQDMLQKSRELTNKITMETGESDSDGGVSMDSEDEAALLDGTTEEGNKAQKNPWMSTGTKRPKATGFEKPVAIVNTDFQQDVLKLSLNRAEPEPQSDEDSNINEIEKIFESPKVNTKPESKKLPSKVSTKQEKNKKKKQKRKENKSKYEKNQLKQVKTSKEVTKEDKEEEEDDEGLMTETLTRKQTLEDIEDGMVAEEGDIRDQNNSRNTERGSRVSSNQHKNKCTEVQVDPKKLFTFESKLANIKTPAAVTGDDDEDDELDTDEQQRLTIAQAFENDDVVDEFTKEKKEIMDRDTPKAIDLTLPGWGEWGGTGIQISKRKKKKFIIKAAPANPRKDNHLGNVIISELKDESLRKHQVSKLPFPYANVQQFEQSVRAPVGNTWNPETTFKNLIKPKVVTKLGSIIEPIDKAEVFKNQAANKVKRKADMAFKDTEDQNNSDKKKKNNDNTNFLKRKNNSNKTKNSVKRKTKSH</sequence>
<evidence type="ECO:0000256" key="3">
    <source>
        <dbReference type="ARBA" id="ARBA00022553"/>
    </source>
</evidence>
<feature type="compositionally biased region" description="Basic and acidic residues" evidence="5">
    <location>
        <begin position="507"/>
        <end position="528"/>
    </location>
</feature>
<evidence type="ECO:0000256" key="4">
    <source>
        <dbReference type="ARBA" id="ARBA00023242"/>
    </source>
</evidence>
<protein>
    <submittedName>
        <fullName evidence="6">U3 small nucleolar RNA-associated protein 14-like B</fullName>
    </submittedName>
</protein>
<feature type="compositionally biased region" description="Acidic residues" evidence="5">
    <location>
        <begin position="529"/>
        <end position="538"/>
    </location>
</feature>
<feature type="region of interest" description="Disordered" evidence="5">
    <location>
        <begin position="447"/>
        <end position="589"/>
    </location>
</feature>
<dbReference type="PANTHER" id="PTHR14150:SF12">
    <property type="entry name" value="U3 SMALL NUCLEOLAR RNA-ASSOCIATED PROTEIN 14 HOMOLOG A"/>
    <property type="match status" value="1"/>
</dbReference>
<dbReference type="Pfam" id="PF04615">
    <property type="entry name" value="Utp14"/>
    <property type="match status" value="1"/>
</dbReference>
<keyword evidence="3" id="KW-0597">Phosphoprotein</keyword>
<evidence type="ECO:0000256" key="1">
    <source>
        <dbReference type="ARBA" id="ARBA00004604"/>
    </source>
</evidence>
<dbReference type="EMBL" id="NEDP02002733">
    <property type="protein sequence ID" value="OWF50221.1"/>
    <property type="molecule type" value="Genomic_DNA"/>
</dbReference>